<dbReference type="InterPro" id="IPR004638">
    <property type="entry name" value="EmrB-like"/>
</dbReference>
<feature type="transmembrane region" description="Helical" evidence="7">
    <location>
        <begin position="148"/>
        <end position="168"/>
    </location>
</feature>
<feature type="transmembrane region" description="Helical" evidence="7">
    <location>
        <begin position="236"/>
        <end position="259"/>
    </location>
</feature>
<proteinExistence type="predicted"/>
<feature type="transmembrane region" description="Helical" evidence="7">
    <location>
        <begin position="280"/>
        <end position="299"/>
    </location>
</feature>
<dbReference type="GO" id="GO:0022857">
    <property type="term" value="F:transmembrane transporter activity"/>
    <property type="evidence" value="ECO:0007669"/>
    <property type="project" value="InterPro"/>
</dbReference>
<evidence type="ECO:0000256" key="4">
    <source>
        <dbReference type="ARBA" id="ARBA00022692"/>
    </source>
</evidence>
<keyword evidence="2" id="KW-0813">Transport</keyword>
<dbReference type="PROSITE" id="PS50850">
    <property type="entry name" value="MFS"/>
    <property type="match status" value="1"/>
</dbReference>
<evidence type="ECO:0000313" key="10">
    <source>
        <dbReference type="Proteomes" id="UP000502996"/>
    </source>
</evidence>
<dbReference type="AlphaFoldDB" id="A0A6G6WFH2"/>
<name>A0A6G6WFH2_9ACTN</name>
<dbReference type="InterPro" id="IPR020846">
    <property type="entry name" value="MFS_dom"/>
</dbReference>
<reference evidence="9 10" key="1">
    <citation type="submission" date="2020-02" db="EMBL/GenBank/DDBJ databases">
        <title>Full genome sequence of Nocardioides sp. R-3366.</title>
        <authorList>
            <person name="Im W.-T."/>
        </authorList>
    </citation>
    <scope>NUCLEOTIDE SEQUENCE [LARGE SCALE GENOMIC DNA]</scope>
    <source>
        <strain evidence="9 10">R-3366</strain>
    </source>
</reference>
<feature type="transmembrane region" description="Helical" evidence="7">
    <location>
        <begin position="212"/>
        <end position="230"/>
    </location>
</feature>
<feature type="transmembrane region" description="Helical" evidence="7">
    <location>
        <begin position="180"/>
        <end position="200"/>
    </location>
</feature>
<comment type="subcellular location">
    <subcellularLocation>
        <location evidence="1">Cell membrane</location>
        <topology evidence="1">Multi-pass membrane protein</topology>
    </subcellularLocation>
</comment>
<sequence>MSTLAETVAPAAAPRAAGRRVPVWLAVVAASLPMFMATLDNLVMTTALPVIRADLDSSVGQLSWFLNAYTLAFATFMLPAATLGDRLGRRRVMVAGLTVFTLASIASALSTSSEALIAARAVQGLGAAAIMPLSLTLLASSVPPAMRAVAIGIWGGVSGLGVALGPVIGGAVVEGVSWQAIFWLNVPVALIALPLLFLAVRESKGTWQRIDLVGTTMLGGAVFLGIWGIVHGNDDGWTSLGVLGPLVVAGLLVPAYVLWARGRSYAVLPLRLFSSRGFSVANVIGLTFTVGMFGTVFLLSQYLQVVQGYSPLEAGLRTLPWTAAPMVVAPIAGALSARTGLRGLLVTGLVLQTASLVWFAWLTENGSDYVSFIVPLAMAGVGMGLTFAPSATAVLEGLPDSEFAIASSANSTVREFGVAFGIALLVAVFLGNGGEISPTGYDGAIGPALLTGAAAVAVAVVAALFAPGRRR</sequence>
<evidence type="ECO:0000259" key="8">
    <source>
        <dbReference type="PROSITE" id="PS50850"/>
    </source>
</evidence>
<feature type="transmembrane region" description="Helical" evidence="7">
    <location>
        <begin position="344"/>
        <end position="363"/>
    </location>
</feature>
<dbReference type="Gene3D" id="1.20.1250.20">
    <property type="entry name" value="MFS general substrate transporter like domains"/>
    <property type="match status" value="1"/>
</dbReference>
<feature type="transmembrane region" description="Helical" evidence="7">
    <location>
        <begin position="369"/>
        <end position="395"/>
    </location>
</feature>
<dbReference type="SUPFAM" id="SSF103473">
    <property type="entry name" value="MFS general substrate transporter"/>
    <property type="match status" value="1"/>
</dbReference>
<accession>A0A6G6WFH2</accession>
<keyword evidence="10" id="KW-1185">Reference proteome</keyword>
<evidence type="ECO:0000256" key="1">
    <source>
        <dbReference type="ARBA" id="ARBA00004651"/>
    </source>
</evidence>
<dbReference type="KEGG" id="nano:G5V58_16000"/>
<evidence type="ECO:0000256" key="6">
    <source>
        <dbReference type="ARBA" id="ARBA00023136"/>
    </source>
</evidence>
<dbReference type="Proteomes" id="UP000502996">
    <property type="component" value="Chromosome"/>
</dbReference>
<feature type="transmembrane region" description="Helical" evidence="7">
    <location>
        <begin position="319"/>
        <end position="337"/>
    </location>
</feature>
<dbReference type="GO" id="GO:0005886">
    <property type="term" value="C:plasma membrane"/>
    <property type="evidence" value="ECO:0007669"/>
    <property type="project" value="UniProtKB-SubCell"/>
</dbReference>
<feature type="transmembrane region" description="Helical" evidence="7">
    <location>
        <begin position="445"/>
        <end position="466"/>
    </location>
</feature>
<feature type="transmembrane region" description="Helical" evidence="7">
    <location>
        <begin position="416"/>
        <end position="433"/>
    </location>
</feature>
<feature type="transmembrane region" description="Helical" evidence="7">
    <location>
        <begin position="92"/>
        <end position="111"/>
    </location>
</feature>
<dbReference type="PANTHER" id="PTHR42718">
    <property type="entry name" value="MAJOR FACILITATOR SUPERFAMILY MULTIDRUG TRANSPORTER MFSC"/>
    <property type="match status" value="1"/>
</dbReference>
<evidence type="ECO:0000256" key="7">
    <source>
        <dbReference type="SAM" id="Phobius"/>
    </source>
</evidence>
<dbReference type="NCBIfam" id="TIGR00711">
    <property type="entry name" value="efflux_EmrB"/>
    <property type="match status" value="1"/>
</dbReference>
<feature type="transmembrane region" description="Helical" evidence="7">
    <location>
        <begin position="59"/>
        <end position="80"/>
    </location>
</feature>
<gene>
    <name evidence="9" type="ORF">G5V58_16000</name>
</gene>
<dbReference type="Pfam" id="PF07690">
    <property type="entry name" value="MFS_1"/>
    <property type="match status" value="1"/>
</dbReference>
<feature type="transmembrane region" description="Helical" evidence="7">
    <location>
        <begin position="21"/>
        <end position="39"/>
    </location>
</feature>
<evidence type="ECO:0000256" key="2">
    <source>
        <dbReference type="ARBA" id="ARBA00022448"/>
    </source>
</evidence>
<dbReference type="InterPro" id="IPR036259">
    <property type="entry name" value="MFS_trans_sf"/>
</dbReference>
<organism evidence="9 10">
    <name type="scientific">Nocardioides anomalus</name>
    <dbReference type="NCBI Taxonomy" id="2712223"/>
    <lineage>
        <taxon>Bacteria</taxon>
        <taxon>Bacillati</taxon>
        <taxon>Actinomycetota</taxon>
        <taxon>Actinomycetes</taxon>
        <taxon>Propionibacteriales</taxon>
        <taxon>Nocardioidaceae</taxon>
        <taxon>Nocardioides</taxon>
    </lineage>
</organism>
<evidence type="ECO:0000256" key="3">
    <source>
        <dbReference type="ARBA" id="ARBA00022475"/>
    </source>
</evidence>
<evidence type="ECO:0000256" key="5">
    <source>
        <dbReference type="ARBA" id="ARBA00022989"/>
    </source>
</evidence>
<dbReference type="PANTHER" id="PTHR42718:SF42">
    <property type="entry name" value="EXPORT PROTEIN"/>
    <property type="match status" value="1"/>
</dbReference>
<feature type="transmembrane region" description="Helical" evidence="7">
    <location>
        <begin position="117"/>
        <end position="139"/>
    </location>
</feature>
<keyword evidence="4 7" id="KW-0812">Transmembrane</keyword>
<keyword evidence="3" id="KW-1003">Cell membrane</keyword>
<dbReference type="RefSeq" id="WP_165234821.1">
    <property type="nucleotide sequence ID" value="NZ_CP049257.1"/>
</dbReference>
<keyword evidence="6 7" id="KW-0472">Membrane</keyword>
<keyword evidence="5 7" id="KW-1133">Transmembrane helix</keyword>
<dbReference type="EMBL" id="CP049257">
    <property type="protein sequence ID" value="QIG44078.1"/>
    <property type="molecule type" value="Genomic_DNA"/>
</dbReference>
<dbReference type="Gene3D" id="1.20.1720.10">
    <property type="entry name" value="Multidrug resistance protein D"/>
    <property type="match status" value="1"/>
</dbReference>
<evidence type="ECO:0000313" key="9">
    <source>
        <dbReference type="EMBL" id="QIG44078.1"/>
    </source>
</evidence>
<feature type="domain" description="Major facilitator superfamily (MFS) profile" evidence="8">
    <location>
        <begin position="26"/>
        <end position="471"/>
    </location>
</feature>
<dbReference type="CDD" id="cd17321">
    <property type="entry name" value="MFS_MMR_MDR_like"/>
    <property type="match status" value="1"/>
</dbReference>
<dbReference type="InterPro" id="IPR011701">
    <property type="entry name" value="MFS"/>
</dbReference>
<dbReference type="PRINTS" id="PR01036">
    <property type="entry name" value="TCRTETB"/>
</dbReference>
<protein>
    <submittedName>
        <fullName evidence="9">MFS transporter</fullName>
    </submittedName>
</protein>